<feature type="signal peptide" evidence="1">
    <location>
        <begin position="1"/>
        <end position="33"/>
    </location>
</feature>
<gene>
    <name evidence="2" type="ORF">DAEQUDRAFT_205531</name>
</gene>
<name>A0A165R860_9APHY</name>
<evidence type="ECO:0000256" key="1">
    <source>
        <dbReference type="SAM" id="SignalP"/>
    </source>
</evidence>
<evidence type="ECO:0008006" key="4">
    <source>
        <dbReference type="Google" id="ProtNLM"/>
    </source>
</evidence>
<sequence length="151" mass="16823">MLAAFMLSTFSCSSTTFLSPLLLPLSSLSCCCCLTHLALTSPSPLLTLAFPRHCFPLPSRHLDHTVLLLMVFCAGAISSRDLWRSADASPYCSYRHGPNDQRLAAPLSRYREPWKNTTRTSMIWRRAWSGCTTFGAAFLAFSRVSRSVLRS</sequence>
<evidence type="ECO:0000313" key="2">
    <source>
        <dbReference type="EMBL" id="KZT70425.1"/>
    </source>
</evidence>
<feature type="chain" id="PRO_5007865624" description="Secreted protein" evidence="1">
    <location>
        <begin position="34"/>
        <end position="151"/>
    </location>
</feature>
<protein>
    <recommendedName>
        <fullName evidence="4">Secreted protein</fullName>
    </recommendedName>
</protein>
<evidence type="ECO:0000313" key="3">
    <source>
        <dbReference type="Proteomes" id="UP000076727"/>
    </source>
</evidence>
<dbReference type="Proteomes" id="UP000076727">
    <property type="component" value="Unassembled WGS sequence"/>
</dbReference>
<organism evidence="2 3">
    <name type="scientific">Daedalea quercina L-15889</name>
    <dbReference type="NCBI Taxonomy" id="1314783"/>
    <lineage>
        <taxon>Eukaryota</taxon>
        <taxon>Fungi</taxon>
        <taxon>Dikarya</taxon>
        <taxon>Basidiomycota</taxon>
        <taxon>Agaricomycotina</taxon>
        <taxon>Agaricomycetes</taxon>
        <taxon>Polyporales</taxon>
        <taxon>Fomitopsis</taxon>
    </lineage>
</organism>
<keyword evidence="1" id="KW-0732">Signal</keyword>
<dbReference type="EMBL" id="KV429051">
    <property type="protein sequence ID" value="KZT70425.1"/>
    <property type="molecule type" value="Genomic_DNA"/>
</dbReference>
<accession>A0A165R860</accession>
<reference evidence="2 3" key="1">
    <citation type="journal article" date="2016" name="Mol. Biol. Evol.">
        <title>Comparative Genomics of Early-Diverging Mushroom-Forming Fungi Provides Insights into the Origins of Lignocellulose Decay Capabilities.</title>
        <authorList>
            <person name="Nagy L.G."/>
            <person name="Riley R."/>
            <person name="Tritt A."/>
            <person name="Adam C."/>
            <person name="Daum C."/>
            <person name="Floudas D."/>
            <person name="Sun H."/>
            <person name="Yadav J.S."/>
            <person name="Pangilinan J."/>
            <person name="Larsson K.H."/>
            <person name="Matsuura K."/>
            <person name="Barry K."/>
            <person name="Labutti K."/>
            <person name="Kuo R."/>
            <person name="Ohm R.A."/>
            <person name="Bhattacharya S.S."/>
            <person name="Shirouzu T."/>
            <person name="Yoshinaga Y."/>
            <person name="Martin F.M."/>
            <person name="Grigoriev I.V."/>
            <person name="Hibbett D.S."/>
        </authorList>
    </citation>
    <scope>NUCLEOTIDE SEQUENCE [LARGE SCALE GENOMIC DNA]</scope>
    <source>
        <strain evidence="2 3">L-15889</strain>
    </source>
</reference>
<dbReference type="AlphaFoldDB" id="A0A165R860"/>
<keyword evidence="3" id="KW-1185">Reference proteome</keyword>
<proteinExistence type="predicted"/>